<gene>
    <name evidence="1" type="ORF">TSPGSL018_1058</name>
</gene>
<organism evidence="1">
    <name type="scientific">Tetraselmis sp. GSL018</name>
    <dbReference type="NCBI Taxonomy" id="582737"/>
    <lineage>
        <taxon>Eukaryota</taxon>
        <taxon>Viridiplantae</taxon>
        <taxon>Chlorophyta</taxon>
        <taxon>core chlorophytes</taxon>
        <taxon>Chlorodendrophyceae</taxon>
        <taxon>Chlorodendrales</taxon>
        <taxon>Chlorodendraceae</taxon>
        <taxon>Tetraselmis</taxon>
    </lineage>
</organism>
<dbReference type="AlphaFoldDB" id="A0A061SJC0"/>
<protein>
    <submittedName>
        <fullName evidence="1">Uncharacterized protein</fullName>
    </submittedName>
</protein>
<proteinExistence type="predicted"/>
<feature type="non-terminal residue" evidence="1">
    <location>
        <position position="1"/>
    </location>
</feature>
<evidence type="ECO:0000313" key="1">
    <source>
        <dbReference type="EMBL" id="JAC84403.1"/>
    </source>
</evidence>
<accession>A0A061SJC0</accession>
<name>A0A061SJC0_9CHLO</name>
<reference evidence="1" key="1">
    <citation type="submission" date="2014-05" db="EMBL/GenBank/DDBJ databases">
        <title>The transcriptome of the halophilic microalga Tetraselmis sp. GSL018 isolated from the Great Salt Lake, Utah.</title>
        <authorList>
            <person name="Jinkerson R.E."/>
            <person name="D'Adamo S."/>
            <person name="Posewitz M.C."/>
        </authorList>
    </citation>
    <scope>NUCLEOTIDE SEQUENCE</scope>
    <source>
        <strain evidence="1">GSL018</strain>
    </source>
</reference>
<sequence>EYETWSCLSVRPPSACLAEMRQQFIVDCLEKGVKGEGGIACSLCVYRKWNWRRSFCFVYNS</sequence>
<dbReference type="EMBL" id="GBEZ01000486">
    <property type="protein sequence ID" value="JAC84403.1"/>
    <property type="molecule type" value="Transcribed_RNA"/>
</dbReference>